<evidence type="ECO:0000256" key="1">
    <source>
        <dbReference type="ARBA" id="ARBA00022485"/>
    </source>
</evidence>
<dbReference type="EMBL" id="VOGB01000004">
    <property type="protein sequence ID" value="MQM72565.1"/>
    <property type="molecule type" value="Genomic_DNA"/>
</dbReference>
<dbReference type="SFLD" id="SFLDG01060">
    <property type="entry name" value="BATS_domain_containing"/>
    <property type="match status" value="1"/>
</dbReference>
<evidence type="ECO:0000256" key="2">
    <source>
        <dbReference type="ARBA" id="ARBA00022691"/>
    </source>
</evidence>
<keyword evidence="2 7" id="KW-0949">S-adenosyl-L-methionine</keyword>
<evidence type="ECO:0000256" key="4">
    <source>
        <dbReference type="ARBA" id="ARBA00023004"/>
    </source>
</evidence>
<sequence>MATKNEERIKRLTETHNLPREDFKQLLSTLTDDEAEILYAAARRVREAVYGKAVYLRGLIEFTNVCKNNCYYCGIRRDNARISRYRLDDETILDCCDQGYDLDFRTFVLQGGEDPAYSDARICNLVREIKARHPDCAVTLSIGEKSEASYRAYFEAGADRYLLRHETANPEHYRMLHPPELSGENRKRCLKTLKAIGYQVGAGMMVGSPGQTLDYLVDDLMFMRELQPEMIGIGPFIPQKDTPFGTQAQGSLEMTLHLLAIIRLMQPDVLLPATTALGTIDPIGREKGILAGANVVMPNLSPTSVRGKYLLYDGKICTGDEAAECRRCMALRIERTGYYVAVDRGDHIAVQQS</sequence>
<name>A0A6L5GQM8_9FIRM</name>
<dbReference type="GO" id="GO:0016740">
    <property type="term" value="F:transferase activity"/>
    <property type="evidence" value="ECO:0007669"/>
    <property type="project" value="TreeGrafter"/>
</dbReference>
<comment type="cofactor">
    <cofactor evidence="6">
        <name>[2Fe-2S] cluster</name>
        <dbReference type="ChEBI" id="CHEBI:190135"/>
    </cofactor>
</comment>
<reference evidence="10" key="1">
    <citation type="journal article" date="2020" name="Appl. Environ. Microbiol.">
        <title>Medium-Chain Fatty Acid Synthesis by 'Candidatus Weimeria bifida' gen. nov., sp. nov., and 'Candidatus Pseudoramibacter fermentans' sp. nov.</title>
        <authorList>
            <person name="Scarborough M.J."/>
            <person name="Myers K.S."/>
            <person name="Donohue T.J."/>
            <person name="Noguera D.R."/>
        </authorList>
    </citation>
    <scope>NUCLEOTIDE SEQUENCE</scope>
    <source>
        <strain evidence="10">EUB1.1</strain>
    </source>
</reference>
<comment type="caution">
    <text evidence="10">The sequence shown here is derived from an EMBL/GenBank/DDBJ whole genome shotgun (WGS) entry which is preliminary data.</text>
</comment>
<dbReference type="SFLD" id="SFLDS00029">
    <property type="entry name" value="Radical_SAM"/>
    <property type="match status" value="1"/>
</dbReference>
<comment type="cofactor">
    <cofactor evidence="7">
        <name>[4Fe-4S] cluster</name>
        <dbReference type="ChEBI" id="CHEBI:49883"/>
    </cofactor>
    <text evidence="7">Binds 1 [4Fe-4S] cluster. The cluster is coordinated with 3 cysteines and an exchangeable S-adenosyl-L-methionine.</text>
</comment>
<feature type="binding site" evidence="7">
    <location>
        <position position="66"/>
    </location>
    <ligand>
        <name>[4Fe-4S] cluster</name>
        <dbReference type="ChEBI" id="CHEBI:49883"/>
        <note>4Fe-4S-S-AdoMet</note>
    </ligand>
</feature>
<keyword evidence="4 7" id="KW-0408">Iron</keyword>
<feature type="binding site" evidence="8">
    <location>
        <position position="141"/>
    </location>
    <ligand>
        <name>(3R)-3-methyl-D-ornithine</name>
        <dbReference type="ChEBI" id="CHEBI:64642"/>
    </ligand>
</feature>
<evidence type="ECO:0000259" key="9">
    <source>
        <dbReference type="PROSITE" id="PS51918"/>
    </source>
</evidence>
<keyword evidence="1 7" id="KW-0004">4Fe-4S</keyword>
<dbReference type="GO" id="GO:0046872">
    <property type="term" value="F:metal ion binding"/>
    <property type="evidence" value="ECO:0007669"/>
    <property type="project" value="UniProtKB-KW"/>
</dbReference>
<keyword evidence="11" id="KW-1185">Reference proteome</keyword>
<dbReference type="InterPro" id="IPR010722">
    <property type="entry name" value="BATS_dom"/>
</dbReference>
<proteinExistence type="predicted"/>
<dbReference type="InterPro" id="IPR013785">
    <property type="entry name" value="Aldolase_TIM"/>
</dbReference>
<keyword evidence="3" id="KW-0479">Metal-binding</keyword>
<dbReference type="InterPro" id="IPR034422">
    <property type="entry name" value="HydE/PylB-like"/>
</dbReference>
<dbReference type="Gene3D" id="3.20.20.70">
    <property type="entry name" value="Aldolase class I"/>
    <property type="match status" value="1"/>
</dbReference>
<feature type="binding site" evidence="7">
    <location>
        <position position="70"/>
    </location>
    <ligand>
        <name>[4Fe-4S] cluster</name>
        <dbReference type="ChEBI" id="CHEBI:49883"/>
        <note>4Fe-4S-S-AdoMet</note>
    </ligand>
</feature>
<evidence type="ECO:0000256" key="7">
    <source>
        <dbReference type="PIRSR" id="PIRSR004762-1"/>
    </source>
</evidence>
<evidence type="ECO:0000256" key="6">
    <source>
        <dbReference type="ARBA" id="ARBA00034078"/>
    </source>
</evidence>
<feature type="binding site" evidence="7">
    <location>
        <position position="73"/>
    </location>
    <ligand>
        <name>[4Fe-4S] cluster</name>
        <dbReference type="ChEBI" id="CHEBI:49883"/>
        <note>4Fe-4S-S-AdoMet</note>
    </ligand>
</feature>
<dbReference type="SFLD" id="SFLDG01280">
    <property type="entry name" value="HydE/PylB-like"/>
    <property type="match status" value="1"/>
</dbReference>
<organism evidence="10 11">
    <name type="scientific">Candidatus Pseudoramibacter fermentans</name>
    <dbReference type="NCBI Taxonomy" id="2594427"/>
    <lineage>
        <taxon>Bacteria</taxon>
        <taxon>Bacillati</taxon>
        <taxon>Bacillota</taxon>
        <taxon>Clostridia</taxon>
        <taxon>Eubacteriales</taxon>
        <taxon>Eubacteriaceae</taxon>
        <taxon>Pseudoramibacter</taxon>
    </lineage>
</organism>
<dbReference type="SMART" id="SM00876">
    <property type="entry name" value="BATS"/>
    <property type="match status" value="1"/>
</dbReference>
<dbReference type="PANTHER" id="PTHR43726:SF1">
    <property type="entry name" value="BIOTIN SYNTHASE"/>
    <property type="match status" value="1"/>
</dbReference>
<evidence type="ECO:0000256" key="5">
    <source>
        <dbReference type="ARBA" id="ARBA00023014"/>
    </source>
</evidence>
<feature type="domain" description="Radical SAM core" evidence="9">
    <location>
        <begin position="52"/>
        <end position="268"/>
    </location>
</feature>
<dbReference type="Proteomes" id="UP000473648">
    <property type="component" value="Unassembled WGS sequence"/>
</dbReference>
<dbReference type="PROSITE" id="PS51918">
    <property type="entry name" value="RADICAL_SAM"/>
    <property type="match status" value="1"/>
</dbReference>
<dbReference type="AlphaFoldDB" id="A0A6L5GQM8"/>
<dbReference type="PIRSF" id="PIRSF004762">
    <property type="entry name" value="CHP00423"/>
    <property type="match status" value="1"/>
</dbReference>
<dbReference type="PANTHER" id="PTHR43726">
    <property type="entry name" value="3-METHYLORNITHINE SYNTHASE"/>
    <property type="match status" value="1"/>
</dbReference>
<dbReference type="GO" id="GO:0044272">
    <property type="term" value="P:sulfur compound biosynthetic process"/>
    <property type="evidence" value="ECO:0007669"/>
    <property type="project" value="UniProtKB-ARBA"/>
</dbReference>
<keyword evidence="5 7" id="KW-0411">Iron-sulfur</keyword>
<dbReference type="SFLD" id="SFLDF00348">
    <property type="entry name" value="FeFe_hydrogenase_maturase_(Hyd"/>
    <property type="match status" value="1"/>
</dbReference>
<dbReference type="CDD" id="cd01335">
    <property type="entry name" value="Radical_SAM"/>
    <property type="match status" value="1"/>
</dbReference>
<dbReference type="SUPFAM" id="SSF102114">
    <property type="entry name" value="Radical SAM enzymes"/>
    <property type="match status" value="1"/>
</dbReference>
<feature type="binding site" evidence="8">
    <location>
        <position position="166"/>
    </location>
    <ligand>
        <name>S-adenosyl-L-methionine</name>
        <dbReference type="ChEBI" id="CHEBI:59789"/>
    </ligand>
</feature>
<dbReference type="GO" id="GO:0051539">
    <property type="term" value="F:4 iron, 4 sulfur cluster binding"/>
    <property type="evidence" value="ECO:0007669"/>
    <property type="project" value="UniProtKB-KW"/>
</dbReference>
<dbReference type="SMART" id="SM00729">
    <property type="entry name" value="Elp3"/>
    <property type="match status" value="1"/>
</dbReference>
<dbReference type="InterPro" id="IPR007197">
    <property type="entry name" value="rSAM"/>
</dbReference>
<dbReference type="Pfam" id="PF04055">
    <property type="entry name" value="Radical_SAM"/>
    <property type="match status" value="1"/>
</dbReference>
<accession>A0A6L5GQM8</accession>
<feature type="binding site" evidence="8">
    <location>
        <position position="186"/>
    </location>
    <ligand>
        <name>S-adenosyl-L-methionine</name>
        <dbReference type="ChEBI" id="CHEBI:59789"/>
    </ligand>
</feature>
<evidence type="ECO:0000256" key="3">
    <source>
        <dbReference type="ARBA" id="ARBA00022723"/>
    </source>
</evidence>
<evidence type="ECO:0000313" key="11">
    <source>
        <dbReference type="Proteomes" id="UP000473648"/>
    </source>
</evidence>
<evidence type="ECO:0000256" key="8">
    <source>
        <dbReference type="PIRSR" id="PIRSR004762-2"/>
    </source>
</evidence>
<protein>
    <submittedName>
        <fullName evidence="10">[FeFe] hydrogenase H-cluster radical SAM maturase HydE</fullName>
    </submittedName>
</protein>
<gene>
    <name evidence="10" type="primary">hydE</name>
    <name evidence="10" type="ORF">FRC53_03885</name>
</gene>
<evidence type="ECO:0000313" key="10">
    <source>
        <dbReference type="EMBL" id="MQM72565.1"/>
    </source>
</evidence>
<dbReference type="NCBIfam" id="TIGR03956">
    <property type="entry name" value="rSAM_HydE"/>
    <property type="match status" value="1"/>
</dbReference>
<dbReference type="InterPro" id="IPR024021">
    <property type="entry name" value="FeFe-hyd_HydE_rSAM"/>
</dbReference>
<dbReference type="InterPro" id="IPR058240">
    <property type="entry name" value="rSAM_sf"/>
</dbReference>
<dbReference type="InterPro" id="IPR006638">
    <property type="entry name" value="Elp3/MiaA/NifB-like_rSAM"/>
</dbReference>
<dbReference type="GO" id="GO:0042364">
    <property type="term" value="P:water-soluble vitamin biosynthetic process"/>
    <property type="evidence" value="ECO:0007669"/>
    <property type="project" value="UniProtKB-ARBA"/>
</dbReference>